<accession>L9YWZ5</accession>
<evidence type="ECO:0000313" key="2">
    <source>
        <dbReference type="EMBL" id="ELY78191.1"/>
    </source>
</evidence>
<dbReference type="AlphaFoldDB" id="L9YWZ5"/>
<proteinExistence type="predicted"/>
<organism evidence="2 3">
    <name type="scientific">Natrinema pallidum DSM 3751</name>
    <dbReference type="NCBI Taxonomy" id="1227495"/>
    <lineage>
        <taxon>Archaea</taxon>
        <taxon>Methanobacteriati</taxon>
        <taxon>Methanobacteriota</taxon>
        <taxon>Stenosarchaea group</taxon>
        <taxon>Halobacteria</taxon>
        <taxon>Halobacteriales</taxon>
        <taxon>Natrialbaceae</taxon>
        <taxon>Natrinema</taxon>
    </lineage>
</organism>
<dbReference type="EMBL" id="AOII01000046">
    <property type="protein sequence ID" value="ELY78191.1"/>
    <property type="molecule type" value="Genomic_DNA"/>
</dbReference>
<evidence type="ECO:0000313" key="3">
    <source>
        <dbReference type="Proteomes" id="UP000011618"/>
    </source>
</evidence>
<evidence type="ECO:0000256" key="1">
    <source>
        <dbReference type="SAM" id="MobiDB-lite"/>
    </source>
</evidence>
<gene>
    <name evidence="2" type="ORF">C487_09184</name>
</gene>
<reference evidence="2 3" key="1">
    <citation type="journal article" date="2014" name="PLoS Genet.">
        <title>Phylogenetically driven sequencing of extremely halophilic archaea reveals strategies for static and dynamic osmo-response.</title>
        <authorList>
            <person name="Becker E.A."/>
            <person name="Seitzer P.M."/>
            <person name="Tritt A."/>
            <person name="Larsen D."/>
            <person name="Krusor M."/>
            <person name="Yao A.I."/>
            <person name="Wu D."/>
            <person name="Madern D."/>
            <person name="Eisen J.A."/>
            <person name="Darling A.E."/>
            <person name="Facciotti M.T."/>
        </authorList>
    </citation>
    <scope>NUCLEOTIDE SEQUENCE [LARGE SCALE GENOMIC DNA]</scope>
    <source>
        <strain evidence="2 3">DSM 3751</strain>
    </source>
</reference>
<comment type="caution">
    <text evidence="2">The sequence shown here is derived from an EMBL/GenBank/DDBJ whole genome shotgun (WGS) entry which is preliminary data.</text>
</comment>
<name>L9YWZ5_9EURY</name>
<protein>
    <submittedName>
        <fullName evidence="2">Uncharacterized protein</fullName>
    </submittedName>
</protein>
<feature type="region of interest" description="Disordered" evidence="1">
    <location>
        <begin position="66"/>
        <end position="104"/>
    </location>
</feature>
<dbReference type="Proteomes" id="UP000011618">
    <property type="component" value="Unassembled WGS sequence"/>
</dbReference>
<dbReference type="PATRIC" id="fig|1227495.3.peg.1859"/>
<sequence>MTRQFERRTPILEPVPWATVTAEPRALPLLFRTEAPTRTASTRYHTAREISGIPLRGGGSVVVATAAGQSTPGDPTGRSRALGGDARTVDPAIAVQRTRSPRGQ</sequence>